<dbReference type="InterPro" id="IPR001810">
    <property type="entry name" value="F-box_dom"/>
</dbReference>
<feature type="domain" description="F-box" evidence="2">
    <location>
        <begin position="325"/>
        <end position="371"/>
    </location>
</feature>
<dbReference type="PANTHER" id="PTHR33127:SF5">
    <property type="entry name" value="TRANSMEMBRANE PROTEIN"/>
    <property type="match status" value="1"/>
</dbReference>
<dbReference type="STRING" id="218851.A0A2G5E6Z5"/>
<evidence type="ECO:0000313" key="3">
    <source>
        <dbReference type="EMBL" id="PIA51520.1"/>
    </source>
</evidence>
<keyword evidence="4" id="KW-1185">Reference proteome</keyword>
<evidence type="ECO:0000256" key="1">
    <source>
        <dbReference type="SAM" id="Coils"/>
    </source>
</evidence>
<dbReference type="OrthoDB" id="1863935at2759"/>
<dbReference type="AlphaFoldDB" id="A0A2G5E6Z5"/>
<evidence type="ECO:0000313" key="4">
    <source>
        <dbReference type="Proteomes" id="UP000230069"/>
    </source>
</evidence>
<dbReference type="CDD" id="cd09917">
    <property type="entry name" value="F-box_SF"/>
    <property type="match status" value="1"/>
</dbReference>
<protein>
    <recommendedName>
        <fullName evidence="2">F-box domain-containing protein</fullName>
    </recommendedName>
</protein>
<dbReference type="FunCoup" id="A0A2G5E6Z5">
    <property type="interactions" value="991"/>
</dbReference>
<dbReference type="InParanoid" id="A0A2G5E6Z5"/>
<dbReference type="Pfam" id="PF03478">
    <property type="entry name" value="Beta-prop_KIB1-4"/>
    <property type="match status" value="2"/>
</dbReference>
<evidence type="ECO:0000259" key="2">
    <source>
        <dbReference type="PROSITE" id="PS50181"/>
    </source>
</evidence>
<gene>
    <name evidence="3" type="ORF">AQUCO_01100401v1</name>
</gene>
<reference evidence="3 4" key="1">
    <citation type="submission" date="2017-09" db="EMBL/GenBank/DDBJ databases">
        <title>WGS assembly of Aquilegia coerulea Goldsmith.</title>
        <authorList>
            <person name="Hodges S."/>
            <person name="Kramer E."/>
            <person name="Nordborg M."/>
            <person name="Tomkins J."/>
            <person name="Borevitz J."/>
            <person name="Derieg N."/>
            <person name="Yan J."/>
            <person name="Mihaltcheva S."/>
            <person name="Hayes R.D."/>
            <person name="Rokhsar D."/>
        </authorList>
    </citation>
    <scope>NUCLEOTIDE SEQUENCE [LARGE SCALE GENOMIC DNA]</scope>
    <source>
        <strain evidence="4">cv. Goldsmith</strain>
    </source>
</reference>
<keyword evidence="1" id="KW-0175">Coiled coil</keyword>
<feature type="coiled-coil region" evidence="1">
    <location>
        <begin position="304"/>
        <end position="331"/>
    </location>
</feature>
<accession>A0A2G5E6Z5</accession>
<dbReference type="PANTHER" id="PTHR33127">
    <property type="entry name" value="TRANSMEMBRANE PROTEIN"/>
    <property type="match status" value="1"/>
</dbReference>
<dbReference type="InterPro" id="IPR005174">
    <property type="entry name" value="KIB1-4_b-propeller"/>
</dbReference>
<sequence>MKRSACIEGRSLGSIPLRCPSIVFSHGDKYNGQVFCPLHDGLCHVKRVPEMRRMHCVGSCYGWLILQNNYSTQCYLFNPTSSEKIDLPPLIHKSFDFGVLTYSPTDPSCVIVLVSKKKYSIIFCRIGDDTWSEQNLKQEGEKVGGSDIGVTSFEGKVYVFFRQWTNVIYFYQTFAYVQLHDTKKPQFSVPETCPLVKNLVECCGEIFLVYGTQSLDVFRLDLCSKVWVKVESISNQIFLVSETSSAALSATELGVKGNCIYFFHREYPCLYRFDMDDGTTTVMRPWQNKFKYWDAPLWMVPNCNFQMKRELVKIEETKDRVNKENTAIQELPTELFDSIMSHLFLDDWVRFRLTSKAWISINRPNSSVKQYKSEFQPMPWLMSFLNKKGVCNFYNPLYSDTYTMTIPELAGAIVRDAKFGWLLMSQNSSIFFYNPLTMEIIKVRDHRSYCFLNISFSSPPTSSDCIVFGYKISSSPKWAKVSVYLKKRDWWFDHSFDCADEFMASHCNPVFSDGVFYSLSKDGKLGVFYPSNGNNSGWEVLPRPAVVCFGKLISNTSTRSFIIEYDGEIFSVALGFMGTPVSVFKLDYSQMEWVRVESLGDKVAFLSHTSSMLVPAELKGVEDRIYLPKFLRNESIFYSLKTKKYHCFGNKESHADWINTTEHWNCTWIDSIF</sequence>
<dbReference type="PROSITE" id="PS50181">
    <property type="entry name" value="FBOX"/>
    <property type="match status" value="1"/>
</dbReference>
<dbReference type="Proteomes" id="UP000230069">
    <property type="component" value="Unassembled WGS sequence"/>
</dbReference>
<dbReference type="Pfam" id="PF00646">
    <property type="entry name" value="F-box"/>
    <property type="match status" value="1"/>
</dbReference>
<proteinExistence type="predicted"/>
<name>A0A2G5E6Z5_AQUCA</name>
<dbReference type="SUPFAM" id="SSF81383">
    <property type="entry name" value="F-box domain"/>
    <property type="match status" value="1"/>
</dbReference>
<organism evidence="3 4">
    <name type="scientific">Aquilegia coerulea</name>
    <name type="common">Rocky mountain columbine</name>
    <dbReference type="NCBI Taxonomy" id="218851"/>
    <lineage>
        <taxon>Eukaryota</taxon>
        <taxon>Viridiplantae</taxon>
        <taxon>Streptophyta</taxon>
        <taxon>Embryophyta</taxon>
        <taxon>Tracheophyta</taxon>
        <taxon>Spermatophyta</taxon>
        <taxon>Magnoliopsida</taxon>
        <taxon>Ranunculales</taxon>
        <taxon>Ranunculaceae</taxon>
        <taxon>Thalictroideae</taxon>
        <taxon>Aquilegia</taxon>
    </lineage>
</organism>
<dbReference type="InterPro" id="IPR036047">
    <property type="entry name" value="F-box-like_dom_sf"/>
</dbReference>
<dbReference type="EMBL" id="KZ305028">
    <property type="protein sequence ID" value="PIA51520.1"/>
    <property type="molecule type" value="Genomic_DNA"/>
</dbReference>